<evidence type="ECO:0000256" key="2">
    <source>
        <dbReference type="ARBA" id="ARBA00022857"/>
    </source>
</evidence>
<dbReference type="OrthoDB" id="9876299at2759"/>
<keyword evidence="3" id="KW-0560">Oxidoreductase</keyword>
<evidence type="ECO:0008006" key="6">
    <source>
        <dbReference type="Google" id="ProtNLM"/>
    </source>
</evidence>
<evidence type="ECO:0000313" key="4">
    <source>
        <dbReference type="EMBL" id="RSH89088.1"/>
    </source>
</evidence>
<evidence type="ECO:0000256" key="3">
    <source>
        <dbReference type="ARBA" id="ARBA00023002"/>
    </source>
</evidence>
<dbReference type="PRINTS" id="PR00081">
    <property type="entry name" value="GDHRDH"/>
</dbReference>
<protein>
    <recommendedName>
        <fullName evidence="6">NAD(P)-binding protein</fullName>
    </recommendedName>
</protein>
<dbReference type="GO" id="GO:0016491">
    <property type="term" value="F:oxidoreductase activity"/>
    <property type="evidence" value="ECO:0007669"/>
    <property type="project" value="UniProtKB-KW"/>
</dbReference>
<evidence type="ECO:0000256" key="1">
    <source>
        <dbReference type="ARBA" id="ARBA00006484"/>
    </source>
</evidence>
<comment type="caution">
    <text evidence="4">The sequence shown here is derived from an EMBL/GenBank/DDBJ whole genome shotgun (WGS) entry which is preliminary data.</text>
</comment>
<dbReference type="EMBL" id="RSCD01000015">
    <property type="protein sequence ID" value="RSH89088.1"/>
    <property type="molecule type" value="Genomic_DNA"/>
</dbReference>
<dbReference type="PANTHER" id="PTHR43544">
    <property type="entry name" value="SHORT-CHAIN DEHYDROGENASE/REDUCTASE"/>
    <property type="match status" value="1"/>
</dbReference>
<accession>A0A427YDB8</accession>
<dbReference type="GO" id="GO:0005737">
    <property type="term" value="C:cytoplasm"/>
    <property type="evidence" value="ECO:0007669"/>
    <property type="project" value="TreeGrafter"/>
</dbReference>
<evidence type="ECO:0000313" key="5">
    <source>
        <dbReference type="Proteomes" id="UP000279259"/>
    </source>
</evidence>
<keyword evidence="2" id="KW-0521">NADP</keyword>
<name>A0A427YDB8_9TREE</name>
<dbReference type="InterPro" id="IPR002347">
    <property type="entry name" value="SDR_fam"/>
</dbReference>
<dbReference type="Pfam" id="PF00106">
    <property type="entry name" value="adh_short"/>
    <property type="match status" value="1"/>
</dbReference>
<dbReference type="Proteomes" id="UP000279259">
    <property type="component" value="Unassembled WGS sequence"/>
</dbReference>
<reference evidence="4 5" key="1">
    <citation type="submission" date="2018-11" db="EMBL/GenBank/DDBJ databases">
        <title>Genome sequence of Saitozyma podzolica DSM 27192.</title>
        <authorList>
            <person name="Aliyu H."/>
            <person name="Gorte O."/>
            <person name="Ochsenreither K."/>
        </authorList>
    </citation>
    <scope>NUCLEOTIDE SEQUENCE [LARGE SCALE GENOMIC DNA]</scope>
    <source>
        <strain evidence="4 5">DSM 27192</strain>
    </source>
</reference>
<keyword evidence="5" id="KW-1185">Reference proteome</keyword>
<dbReference type="PANTHER" id="PTHR43544:SF7">
    <property type="entry name" value="NADB-LER2"/>
    <property type="match status" value="1"/>
</dbReference>
<gene>
    <name evidence="4" type="ORF">EHS25_002754</name>
</gene>
<dbReference type="SUPFAM" id="SSF51735">
    <property type="entry name" value="NAD(P)-binding Rossmann-fold domains"/>
    <property type="match status" value="1"/>
</dbReference>
<proteinExistence type="inferred from homology"/>
<organism evidence="4 5">
    <name type="scientific">Saitozyma podzolica</name>
    <dbReference type="NCBI Taxonomy" id="1890683"/>
    <lineage>
        <taxon>Eukaryota</taxon>
        <taxon>Fungi</taxon>
        <taxon>Dikarya</taxon>
        <taxon>Basidiomycota</taxon>
        <taxon>Agaricomycotina</taxon>
        <taxon>Tremellomycetes</taxon>
        <taxon>Tremellales</taxon>
        <taxon>Trimorphomycetaceae</taxon>
        <taxon>Saitozyma</taxon>
    </lineage>
</organism>
<sequence>MPTYLVSGANRGLGYEMVKQLSALPRTYILAEIGRRIKVVPLEVTDPESVKNVVDEVEKWEHTKGGLDVLLNNAGVFAGGWATALEATPADIQSNLNINLYGTISLTLALLPSLLRPSAATPAEDDGGSPVKQIYTYSSGMGSITSTQNNALAGARRIPKDGKDVVVKALHPGWATTGMTGAGEGYVSPEDSVKGMIEVILSAKRGDPTVLVSYKNEVLPW</sequence>
<dbReference type="InterPro" id="IPR051468">
    <property type="entry name" value="Fungal_SecMetab_SDRs"/>
</dbReference>
<comment type="similarity">
    <text evidence="1">Belongs to the short-chain dehydrogenases/reductases (SDR) family.</text>
</comment>
<dbReference type="AlphaFoldDB" id="A0A427YDB8"/>
<dbReference type="Gene3D" id="3.40.50.720">
    <property type="entry name" value="NAD(P)-binding Rossmann-like Domain"/>
    <property type="match status" value="1"/>
</dbReference>
<dbReference type="InterPro" id="IPR036291">
    <property type="entry name" value="NAD(P)-bd_dom_sf"/>
</dbReference>